<keyword evidence="2" id="KW-1185">Reference proteome</keyword>
<proteinExistence type="predicted"/>
<gene>
    <name evidence="1" type="ORF">HHL11_21065</name>
</gene>
<evidence type="ECO:0000313" key="1">
    <source>
        <dbReference type="EMBL" id="NML46253.1"/>
    </source>
</evidence>
<accession>A0A848HCJ5</accession>
<dbReference type="AlphaFoldDB" id="A0A848HCJ5"/>
<dbReference type="RefSeq" id="WP_169420529.1">
    <property type="nucleotide sequence ID" value="NZ_JABBFX010000002.1"/>
</dbReference>
<sequence>MFDGSLLERLFGKAEAKDEAQQRLVAELTDMIVDTVEPKVRAHSRYRQKLHDCVTTTMAFLRELGRAPLEPVLLARARWNEDPLLHALYGRADDIPDFLGRNRELRAFFEAPANAACEEAYALLGVHMHEKTVLGPKFEDGVMREDVAQVTVNFTGHRLVCPSATLAQARLEVGRRIMNRLAQVTLARILALDEKALGLERHKAYLGTRLRMLKLAQDGMQGIVDDPSTIDAQIRDTERQRDEAVRGFIETKSSVATLDSYIALIDDVFSHPAQHVSLSQSDVTVSRMSVKVDVNSQDRHDTLRLAELRVGDKVDAIVAFVQCPRSEMPPKGNLLAQAERFL</sequence>
<protein>
    <submittedName>
        <fullName evidence="1">Uncharacterized protein</fullName>
    </submittedName>
</protein>
<name>A0A848HCJ5_9BURK</name>
<evidence type="ECO:0000313" key="2">
    <source>
        <dbReference type="Proteomes" id="UP000541185"/>
    </source>
</evidence>
<dbReference type="EMBL" id="JABBFX010000002">
    <property type="protein sequence ID" value="NML46253.1"/>
    <property type="molecule type" value="Genomic_DNA"/>
</dbReference>
<dbReference type="Proteomes" id="UP000541185">
    <property type="component" value="Unassembled WGS sequence"/>
</dbReference>
<organism evidence="1 2">
    <name type="scientific">Ramlibacter agri</name>
    <dbReference type="NCBI Taxonomy" id="2728837"/>
    <lineage>
        <taxon>Bacteria</taxon>
        <taxon>Pseudomonadati</taxon>
        <taxon>Pseudomonadota</taxon>
        <taxon>Betaproteobacteria</taxon>
        <taxon>Burkholderiales</taxon>
        <taxon>Comamonadaceae</taxon>
        <taxon>Ramlibacter</taxon>
    </lineage>
</organism>
<comment type="caution">
    <text evidence="1">The sequence shown here is derived from an EMBL/GenBank/DDBJ whole genome shotgun (WGS) entry which is preliminary data.</text>
</comment>
<reference evidence="1 2" key="1">
    <citation type="submission" date="2020-04" db="EMBL/GenBank/DDBJ databases">
        <title>Ramlibacter sp. G-1-2-2 isolated from soil.</title>
        <authorList>
            <person name="Dahal R.H."/>
        </authorList>
    </citation>
    <scope>NUCLEOTIDE SEQUENCE [LARGE SCALE GENOMIC DNA]</scope>
    <source>
        <strain evidence="1 2">G-1-2-2</strain>
    </source>
</reference>